<protein>
    <submittedName>
        <fullName evidence="1">Uncharacterized protein</fullName>
    </submittedName>
</protein>
<sequence length="325" mass="33918">MANPERPVSEYDRFGPWIDRVETEADVPRLFRPHGVDLAAARLVLKVPRNVARRDASPDMDLYDHLLVLGRDSLTVLSRRGRDLPRGAQPGAGGGYDHADIPLARIVAVRDTVNLLEGWLSIATDDGGELTMRFNGSARASVGLLTGALRAEFVRWGRGSVGRTLADAAPPGAVSLAALDAGGDLALGADLREVSAAHPDVRAWACHARARVAPGGTGMRGALRRVSHALSPMVAQGCVLAGDSVALEVLGRHEALVRGSTPVHSASRLTVALGAVDGVDAAAHPDYPDVTVIALRAGAWSAPLAVPRESAVAAILTRAAAASRT</sequence>
<organism evidence="1 2">
    <name type="scientific">Demequina sediminis</name>
    <dbReference type="NCBI Taxonomy" id="1930058"/>
    <lineage>
        <taxon>Bacteria</taxon>
        <taxon>Bacillati</taxon>
        <taxon>Actinomycetota</taxon>
        <taxon>Actinomycetes</taxon>
        <taxon>Micrococcales</taxon>
        <taxon>Demequinaceae</taxon>
        <taxon>Demequina</taxon>
    </lineage>
</organism>
<dbReference type="EMBL" id="BAABRR010000001">
    <property type="protein sequence ID" value="GAA5517702.1"/>
    <property type="molecule type" value="Genomic_DNA"/>
</dbReference>
<keyword evidence="2" id="KW-1185">Reference proteome</keyword>
<comment type="caution">
    <text evidence="1">The sequence shown here is derived from an EMBL/GenBank/DDBJ whole genome shotgun (WGS) entry which is preliminary data.</text>
</comment>
<gene>
    <name evidence="1" type="ORF">Lsed01_00111</name>
</gene>
<reference evidence="1 2" key="1">
    <citation type="submission" date="2024-02" db="EMBL/GenBank/DDBJ databases">
        <title>Lysinimicrobium sediminis NBRC 112286.</title>
        <authorList>
            <person name="Ichikawa N."/>
            <person name="Katano-Makiyama Y."/>
            <person name="Hidaka K."/>
        </authorList>
    </citation>
    <scope>NUCLEOTIDE SEQUENCE [LARGE SCALE GENOMIC DNA]</scope>
    <source>
        <strain evidence="1 2">NBRC 112286</strain>
    </source>
</reference>
<dbReference type="RefSeq" id="WP_345377988.1">
    <property type="nucleotide sequence ID" value="NZ_BAABRR010000001.1"/>
</dbReference>
<evidence type="ECO:0000313" key="2">
    <source>
        <dbReference type="Proteomes" id="UP001426770"/>
    </source>
</evidence>
<evidence type="ECO:0000313" key="1">
    <source>
        <dbReference type="EMBL" id="GAA5517702.1"/>
    </source>
</evidence>
<name>A0ABP9WCZ5_9MICO</name>
<dbReference type="Proteomes" id="UP001426770">
    <property type="component" value="Unassembled WGS sequence"/>
</dbReference>
<proteinExistence type="predicted"/>
<accession>A0ABP9WCZ5</accession>